<comment type="catalytic activity">
    <reaction evidence="7 8">
        <text>UDP-N-acetyl-alpha-D-muramoyl-L-alanine + D-glutamate + ATP = UDP-N-acetyl-alpha-D-muramoyl-L-alanyl-D-glutamate + ADP + phosphate + H(+)</text>
        <dbReference type="Rhea" id="RHEA:16429"/>
        <dbReference type="ChEBI" id="CHEBI:15378"/>
        <dbReference type="ChEBI" id="CHEBI:29986"/>
        <dbReference type="ChEBI" id="CHEBI:30616"/>
        <dbReference type="ChEBI" id="CHEBI:43474"/>
        <dbReference type="ChEBI" id="CHEBI:83898"/>
        <dbReference type="ChEBI" id="CHEBI:83900"/>
        <dbReference type="ChEBI" id="CHEBI:456216"/>
        <dbReference type="EC" id="6.3.2.9"/>
    </reaction>
</comment>
<dbReference type="InterPro" id="IPR036565">
    <property type="entry name" value="Mur-like_cat_sf"/>
</dbReference>
<evidence type="ECO:0000256" key="6">
    <source>
        <dbReference type="ARBA" id="ARBA00022840"/>
    </source>
</evidence>
<dbReference type="EMBL" id="QZMU01000001">
    <property type="protein sequence ID" value="RRQ23119.1"/>
    <property type="molecule type" value="Genomic_DNA"/>
</dbReference>
<dbReference type="Pfam" id="PF08245">
    <property type="entry name" value="Mur_ligase_M"/>
    <property type="match status" value="1"/>
</dbReference>
<comment type="subcellular location">
    <subcellularLocation>
        <location evidence="1 7 8">Cytoplasm</location>
    </subcellularLocation>
</comment>
<dbReference type="EC" id="6.3.2.9" evidence="7 8"/>
<evidence type="ECO:0000256" key="4">
    <source>
        <dbReference type="ARBA" id="ARBA00022598"/>
    </source>
</evidence>
<sequence>MDAEPNLATKVLVVGCGRTGLSCARYLARQGLQVAVTDTRTEPPCLQALREELPDVALFLGGFDAEAFAHAEQIVVSPGVSLAHPLIAEARSRGVEVIGDIELFARAAHAPVIAITGSNGKSTVTTLVHEMARAAGHRVRAGANLGTPALELIEDPEPDLYVLELSSFQLESVESLSPAAAVVLNISPDHLDRYSGLDAYAAAKARIYRNAGARVVNLDDPVACSLADSDRPTLGFTLEAPGPEDFGLRERDGQLWLCRGEEPLLAAGELRLVGRHNLANALAALALGTAIGLPRAAMLEALRDFGGLAHRTQWVGGRDGVDWYNDSKATNIGATLAAIAGFNRPLVLIAGGQGKGADFGLLRPVLCAHARALVLLGEAAAGIEAAMGGCVPVRRVDSMEAAVAAAAEFVLPGDAVLLSPACASQDMFIDYQDRGERFSAAVRERLE</sequence>
<feature type="domain" description="Mur ligase central" evidence="10">
    <location>
        <begin position="115"/>
        <end position="287"/>
    </location>
</feature>
<dbReference type="RefSeq" id="WP_125181849.1">
    <property type="nucleotide sequence ID" value="NZ_QZMU01000001.1"/>
</dbReference>
<dbReference type="PANTHER" id="PTHR43692">
    <property type="entry name" value="UDP-N-ACETYLMURAMOYLALANINE--D-GLUTAMATE LIGASE"/>
    <property type="match status" value="1"/>
</dbReference>
<keyword evidence="7 8" id="KW-0133">Cell shape</keyword>
<dbReference type="HAMAP" id="MF_00639">
    <property type="entry name" value="MurD"/>
    <property type="match status" value="1"/>
</dbReference>
<evidence type="ECO:0000256" key="8">
    <source>
        <dbReference type="RuleBase" id="RU003664"/>
    </source>
</evidence>
<dbReference type="GO" id="GO:0071555">
    <property type="term" value="P:cell wall organization"/>
    <property type="evidence" value="ECO:0007669"/>
    <property type="project" value="UniProtKB-KW"/>
</dbReference>
<evidence type="ECO:0000313" key="12">
    <source>
        <dbReference type="Proteomes" id="UP000287798"/>
    </source>
</evidence>
<proteinExistence type="inferred from homology"/>
<dbReference type="Proteomes" id="UP000287798">
    <property type="component" value="Unassembled WGS sequence"/>
</dbReference>
<keyword evidence="4 7" id="KW-0436">Ligase</keyword>
<dbReference type="Gene3D" id="3.40.1190.10">
    <property type="entry name" value="Mur-like, catalytic domain"/>
    <property type="match status" value="1"/>
</dbReference>
<name>A0A426QMZ8_9GAMM</name>
<dbReference type="GO" id="GO:0008764">
    <property type="term" value="F:UDP-N-acetylmuramoylalanine-D-glutamate ligase activity"/>
    <property type="evidence" value="ECO:0007669"/>
    <property type="project" value="UniProtKB-UniRule"/>
</dbReference>
<dbReference type="InterPro" id="IPR036615">
    <property type="entry name" value="Mur_ligase_C_dom_sf"/>
</dbReference>
<comment type="pathway">
    <text evidence="2 7 8">Cell wall biogenesis; peptidoglycan biosynthesis.</text>
</comment>
<dbReference type="PANTHER" id="PTHR43692:SF1">
    <property type="entry name" value="UDP-N-ACETYLMURAMOYLALANINE--D-GLUTAMATE LIGASE"/>
    <property type="match status" value="1"/>
</dbReference>
<dbReference type="Pfam" id="PF21799">
    <property type="entry name" value="MurD-like_N"/>
    <property type="match status" value="1"/>
</dbReference>
<dbReference type="AlphaFoldDB" id="A0A426QMZ8"/>
<keyword evidence="7 8" id="KW-0573">Peptidoglycan synthesis</keyword>
<evidence type="ECO:0000256" key="7">
    <source>
        <dbReference type="HAMAP-Rule" id="MF_00639"/>
    </source>
</evidence>
<keyword evidence="7 8" id="KW-0961">Cell wall biogenesis/degradation</keyword>
<keyword evidence="5 7" id="KW-0547">Nucleotide-binding</keyword>
<dbReference type="OrthoDB" id="9809796at2"/>
<evidence type="ECO:0000256" key="5">
    <source>
        <dbReference type="ARBA" id="ARBA00022741"/>
    </source>
</evidence>
<dbReference type="InterPro" id="IPR005762">
    <property type="entry name" value="MurD"/>
</dbReference>
<evidence type="ECO:0000259" key="9">
    <source>
        <dbReference type="Pfam" id="PF02875"/>
    </source>
</evidence>
<dbReference type="SUPFAM" id="SSF51984">
    <property type="entry name" value="MurCD N-terminal domain"/>
    <property type="match status" value="1"/>
</dbReference>
<evidence type="ECO:0000256" key="3">
    <source>
        <dbReference type="ARBA" id="ARBA00022490"/>
    </source>
</evidence>
<dbReference type="SUPFAM" id="SSF53244">
    <property type="entry name" value="MurD-like peptide ligases, peptide-binding domain"/>
    <property type="match status" value="1"/>
</dbReference>
<dbReference type="InterPro" id="IPR004101">
    <property type="entry name" value="Mur_ligase_C"/>
</dbReference>
<dbReference type="UniPathway" id="UPA00219"/>
<keyword evidence="7 8" id="KW-0132">Cell division</keyword>
<evidence type="ECO:0000256" key="1">
    <source>
        <dbReference type="ARBA" id="ARBA00004496"/>
    </source>
</evidence>
<keyword evidence="7 8" id="KW-0131">Cell cycle</keyword>
<accession>A0A426QMZ8</accession>
<protein>
    <recommendedName>
        <fullName evidence="7 8">UDP-N-acetylmuramoylalanine--D-glutamate ligase</fullName>
        <ecNumber evidence="7 8">6.3.2.9</ecNumber>
    </recommendedName>
    <alternativeName>
        <fullName evidence="7">D-glutamic acid-adding enzyme</fullName>
    </alternativeName>
    <alternativeName>
        <fullName evidence="7">UDP-N-acetylmuramoyl-L-alanyl-D-glutamate synthetase</fullName>
    </alternativeName>
</protein>
<keyword evidence="12" id="KW-1185">Reference proteome</keyword>
<dbReference type="InterPro" id="IPR013221">
    <property type="entry name" value="Mur_ligase_cen"/>
</dbReference>
<feature type="domain" description="Mur ligase C-terminal" evidence="9">
    <location>
        <begin position="310"/>
        <end position="422"/>
    </location>
</feature>
<gene>
    <name evidence="7" type="primary">murD</name>
    <name evidence="11" type="ORF">D6C00_11555</name>
</gene>
<dbReference type="GO" id="GO:0008360">
    <property type="term" value="P:regulation of cell shape"/>
    <property type="evidence" value="ECO:0007669"/>
    <property type="project" value="UniProtKB-KW"/>
</dbReference>
<dbReference type="NCBIfam" id="TIGR01087">
    <property type="entry name" value="murD"/>
    <property type="match status" value="1"/>
</dbReference>
<evidence type="ECO:0000256" key="2">
    <source>
        <dbReference type="ARBA" id="ARBA00004752"/>
    </source>
</evidence>
<feature type="binding site" evidence="7">
    <location>
        <begin position="117"/>
        <end position="123"/>
    </location>
    <ligand>
        <name>ATP</name>
        <dbReference type="ChEBI" id="CHEBI:30616"/>
    </ligand>
</feature>
<reference evidence="11 12" key="1">
    <citation type="journal article" date="2010" name="Int. J. Syst. Evol. Microbiol.">
        <title>Thiohalobacter thiocyanaticus gen. nov., sp. nov., a moderately halophilic, sulfur-oxidizing gammaproteobacterium from hypersaline lakes, that utilizes thiocyanate.</title>
        <authorList>
            <person name="Sorokin D.Y."/>
            <person name="Kovaleva O.L."/>
            <person name="Tourova T.P."/>
            <person name="Muyzer G."/>
        </authorList>
    </citation>
    <scope>NUCLEOTIDE SEQUENCE [LARGE SCALE GENOMIC DNA]</scope>
    <source>
        <strain evidence="11 12">Hrh1</strain>
    </source>
</reference>
<comment type="function">
    <text evidence="7 8">Cell wall formation. Catalyzes the addition of glutamate to the nucleotide precursor UDP-N-acetylmuramoyl-L-alanine (UMA).</text>
</comment>
<evidence type="ECO:0000313" key="11">
    <source>
        <dbReference type="EMBL" id="RRQ23119.1"/>
    </source>
</evidence>
<dbReference type="GO" id="GO:0005737">
    <property type="term" value="C:cytoplasm"/>
    <property type="evidence" value="ECO:0007669"/>
    <property type="project" value="UniProtKB-SubCell"/>
</dbReference>
<dbReference type="SUPFAM" id="SSF53623">
    <property type="entry name" value="MurD-like peptide ligases, catalytic domain"/>
    <property type="match status" value="1"/>
</dbReference>
<dbReference type="GO" id="GO:0051301">
    <property type="term" value="P:cell division"/>
    <property type="evidence" value="ECO:0007669"/>
    <property type="project" value="UniProtKB-KW"/>
</dbReference>
<keyword evidence="6 7" id="KW-0067">ATP-binding</keyword>
<keyword evidence="3 7" id="KW-0963">Cytoplasm</keyword>
<dbReference type="GO" id="GO:0005524">
    <property type="term" value="F:ATP binding"/>
    <property type="evidence" value="ECO:0007669"/>
    <property type="project" value="UniProtKB-UniRule"/>
</dbReference>
<comment type="caution">
    <text evidence="11">The sequence shown here is derived from an EMBL/GenBank/DDBJ whole genome shotgun (WGS) entry which is preliminary data.</text>
</comment>
<dbReference type="GO" id="GO:0009252">
    <property type="term" value="P:peptidoglycan biosynthetic process"/>
    <property type="evidence" value="ECO:0007669"/>
    <property type="project" value="UniProtKB-UniRule"/>
</dbReference>
<dbReference type="Gene3D" id="3.90.190.20">
    <property type="entry name" value="Mur ligase, C-terminal domain"/>
    <property type="match status" value="1"/>
</dbReference>
<organism evidence="11 12">
    <name type="scientific">Thiohalobacter thiocyanaticus</name>
    <dbReference type="NCBI Taxonomy" id="585455"/>
    <lineage>
        <taxon>Bacteria</taxon>
        <taxon>Pseudomonadati</taxon>
        <taxon>Pseudomonadota</taxon>
        <taxon>Gammaproteobacteria</taxon>
        <taxon>Thiohalobacterales</taxon>
        <taxon>Thiohalobacteraceae</taxon>
        <taxon>Thiohalobacter</taxon>
    </lineage>
</organism>
<evidence type="ECO:0000259" key="10">
    <source>
        <dbReference type="Pfam" id="PF08245"/>
    </source>
</evidence>
<dbReference type="Gene3D" id="3.40.50.720">
    <property type="entry name" value="NAD(P)-binding Rossmann-like Domain"/>
    <property type="match status" value="1"/>
</dbReference>
<comment type="similarity">
    <text evidence="7">Belongs to the MurCDEF family.</text>
</comment>
<dbReference type="Pfam" id="PF02875">
    <property type="entry name" value="Mur_ligase_C"/>
    <property type="match status" value="1"/>
</dbReference>